<organism evidence="1 2">
    <name type="scientific">Solibaculum intestinale</name>
    <dbReference type="NCBI Taxonomy" id="3133165"/>
    <lineage>
        <taxon>Bacteria</taxon>
        <taxon>Bacillati</taxon>
        <taxon>Bacillota</taxon>
        <taxon>Clostridia</taxon>
        <taxon>Eubacteriales</taxon>
        <taxon>Oscillospiraceae</taxon>
        <taxon>Solibaculum</taxon>
    </lineage>
</organism>
<name>A0ABV1E3G2_9FIRM</name>
<dbReference type="Proteomes" id="UP001489509">
    <property type="component" value="Unassembled WGS sequence"/>
</dbReference>
<dbReference type="EMBL" id="JBBMFD010000052">
    <property type="protein sequence ID" value="MEQ2441829.1"/>
    <property type="molecule type" value="Genomic_DNA"/>
</dbReference>
<evidence type="ECO:0000313" key="1">
    <source>
        <dbReference type="EMBL" id="MEQ2441829.1"/>
    </source>
</evidence>
<proteinExistence type="predicted"/>
<sequence length="477" mass="53731">MFERMRKWINSVKYTILPVATIQEALGAELAVSTDMANAIDLWDDMFRDEAPWLFDPRRPSESLGLPAAIASEMARLVTIEMESEVTGSPRADYLNAQYQPVLDRLRQSIEFGIAKGGLIFKPYIDGGNIVVDYSQADSFYPTAFDSSGRLSGVVFIEQIVRKDKLYRRLEYHHLEPEGCVIEHKAYVNSALAGTNQVMLGKPIPLTDVDEWAGLSPSLTIQHVDRLLMGFFRMPLANAVDSRSPLGVSCYSRAVNLIRQADEQWARIMWEFEGSELAVHADQTLFKRDSFEQWGLPAGRDRLYRTVHGIDMDKPQFDIFSPAIRDSSLFNGLNNILKRIEYQCALAYGTLSDPQNVDKTAEEIRASKQRSYATVKDTQKSLQSALDDLVYAMDVWATVGGLAPPGAYETAYDWDDSIINDPVARKQMFWGYVQAGKFPAWRYFRDFEGYSEDDAKQIMTEMEGASLNNPYGFGGGA</sequence>
<gene>
    <name evidence="1" type="ORF">WMO26_13410</name>
</gene>
<dbReference type="RefSeq" id="WP_349221137.1">
    <property type="nucleotide sequence ID" value="NZ_JBBMFD010000052.1"/>
</dbReference>
<evidence type="ECO:0000313" key="2">
    <source>
        <dbReference type="Proteomes" id="UP001489509"/>
    </source>
</evidence>
<keyword evidence="2" id="KW-1185">Reference proteome</keyword>
<accession>A0ABV1E3G2</accession>
<reference evidence="1 2" key="1">
    <citation type="submission" date="2024-03" db="EMBL/GenBank/DDBJ databases">
        <title>Human intestinal bacterial collection.</title>
        <authorList>
            <person name="Pauvert C."/>
            <person name="Hitch T.C.A."/>
            <person name="Clavel T."/>
        </authorList>
    </citation>
    <scope>NUCLEOTIDE SEQUENCE [LARGE SCALE GENOMIC DNA]</scope>
    <source>
        <strain evidence="1 2">CLA-JM-H44</strain>
    </source>
</reference>
<comment type="caution">
    <text evidence="1">The sequence shown here is derived from an EMBL/GenBank/DDBJ whole genome shotgun (WGS) entry which is preliminary data.</text>
</comment>
<protein>
    <submittedName>
        <fullName evidence="1">Capsid protein</fullName>
    </submittedName>
</protein>